<dbReference type="InterPro" id="IPR000889">
    <property type="entry name" value="Glutathione_peroxidase"/>
</dbReference>
<evidence type="ECO:0000256" key="4">
    <source>
        <dbReference type="RuleBase" id="RU000499"/>
    </source>
</evidence>
<keyword evidence="2 4" id="KW-0575">Peroxidase</keyword>
<dbReference type="PANTHER" id="PTHR11592">
    <property type="entry name" value="GLUTATHIONE PEROXIDASE"/>
    <property type="match status" value="1"/>
</dbReference>
<evidence type="ECO:0000313" key="5">
    <source>
        <dbReference type="EMBL" id="GAA3895112.1"/>
    </source>
</evidence>
<dbReference type="PROSITE" id="PS00460">
    <property type="entry name" value="GLUTATHIONE_PEROXID_1"/>
    <property type="match status" value="1"/>
</dbReference>
<dbReference type="RefSeq" id="WP_345069733.1">
    <property type="nucleotide sequence ID" value="NZ_BAABCN010000017.1"/>
</dbReference>
<dbReference type="Gene3D" id="3.40.30.10">
    <property type="entry name" value="Glutaredoxin"/>
    <property type="match status" value="1"/>
</dbReference>
<evidence type="ECO:0000256" key="2">
    <source>
        <dbReference type="ARBA" id="ARBA00022559"/>
    </source>
</evidence>
<dbReference type="PANTHER" id="PTHR11592:SF78">
    <property type="entry name" value="GLUTATHIONE PEROXIDASE"/>
    <property type="match status" value="1"/>
</dbReference>
<dbReference type="Proteomes" id="UP001501803">
    <property type="component" value="Unassembled WGS sequence"/>
</dbReference>
<comment type="caution">
    <text evidence="5">The sequence shown here is derived from an EMBL/GenBank/DDBJ whole genome shotgun (WGS) entry which is preliminary data.</text>
</comment>
<name>A0ABP7L9W7_9MICO</name>
<dbReference type="GO" id="GO:0004601">
    <property type="term" value="F:peroxidase activity"/>
    <property type="evidence" value="ECO:0007669"/>
    <property type="project" value="UniProtKB-KW"/>
</dbReference>
<evidence type="ECO:0000313" key="6">
    <source>
        <dbReference type="Proteomes" id="UP001501803"/>
    </source>
</evidence>
<proteinExistence type="inferred from homology"/>
<reference evidence="6" key="1">
    <citation type="journal article" date="2019" name="Int. J. Syst. Evol. Microbiol.">
        <title>The Global Catalogue of Microorganisms (GCM) 10K type strain sequencing project: providing services to taxonomists for standard genome sequencing and annotation.</title>
        <authorList>
            <consortium name="The Broad Institute Genomics Platform"/>
            <consortium name="The Broad Institute Genome Sequencing Center for Infectious Disease"/>
            <person name="Wu L."/>
            <person name="Ma J."/>
        </authorList>
    </citation>
    <scope>NUCLEOTIDE SEQUENCE [LARGE SCALE GENOMIC DNA]</scope>
    <source>
        <strain evidence="6">JCM 17021</strain>
    </source>
</reference>
<dbReference type="EMBL" id="BAABCN010000017">
    <property type="protein sequence ID" value="GAA3895112.1"/>
    <property type="molecule type" value="Genomic_DNA"/>
</dbReference>
<evidence type="ECO:0000256" key="3">
    <source>
        <dbReference type="ARBA" id="ARBA00023002"/>
    </source>
</evidence>
<dbReference type="SUPFAM" id="SSF52833">
    <property type="entry name" value="Thioredoxin-like"/>
    <property type="match status" value="1"/>
</dbReference>
<dbReference type="InterPro" id="IPR029759">
    <property type="entry name" value="GPX_AS"/>
</dbReference>
<comment type="similarity">
    <text evidence="1 4">Belongs to the glutathione peroxidase family.</text>
</comment>
<dbReference type="CDD" id="cd00340">
    <property type="entry name" value="GSH_Peroxidase"/>
    <property type="match status" value="1"/>
</dbReference>
<dbReference type="Pfam" id="PF00255">
    <property type="entry name" value="GSHPx"/>
    <property type="match status" value="1"/>
</dbReference>
<evidence type="ECO:0000256" key="1">
    <source>
        <dbReference type="ARBA" id="ARBA00006926"/>
    </source>
</evidence>
<dbReference type="PROSITE" id="PS51355">
    <property type="entry name" value="GLUTATHIONE_PEROXID_3"/>
    <property type="match status" value="1"/>
</dbReference>
<gene>
    <name evidence="5" type="ORF">GCM10022381_40820</name>
</gene>
<keyword evidence="3 4" id="KW-0560">Oxidoreductase</keyword>
<organism evidence="5 6">
    <name type="scientific">Leifsonia kafniensis</name>
    <dbReference type="NCBI Taxonomy" id="475957"/>
    <lineage>
        <taxon>Bacteria</taxon>
        <taxon>Bacillati</taxon>
        <taxon>Actinomycetota</taxon>
        <taxon>Actinomycetes</taxon>
        <taxon>Micrococcales</taxon>
        <taxon>Microbacteriaceae</taxon>
        <taxon>Leifsonia</taxon>
    </lineage>
</organism>
<dbReference type="InterPro" id="IPR036249">
    <property type="entry name" value="Thioredoxin-like_sf"/>
</dbReference>
<dbReference type="PRINTS" id="PR01011">
    <property type="entry name" value="GLUTPROXDASE"/>
</dbReference>
<keyword evidence="6" id="KW-1185">Reference proteome</keyword>
<sequence length="168" mass="18193">MSESALYDIPLTLIDGTETTFGQFAGKTVLVVNVASKCGFTPQYAGLESLYTKFADDGLVVLGLPCNQFMGQEPGTEQDIAEFCDLNFGVTFPLTAKVDVRGKHQHPLYAELTQFKHGMLPGLIKWNFEKFLINANGEVIDRFGSAVEPESDAIVNAVEAALAAERAA</sequence>
<dbReference type="PIRSF" id="PIRSF000303">
    <property type="entry name" value="Glutathion_perox"/>
    <property type="match status" value="1"/>
</dbReference>
<accession>A0ABP7L9W7</accession>
<protein>
    <recommendedName>
        <fullName evidence="4">Glutathione peroxidase</fullName>
    </recommendedName>
</protein>